<dbReference type="AlphaFoldDB" id="A0A5N5Q805"/>
<dbReference type="Gene3D" id="3.40.50.12780">
    <property type="entry name" value="N-terminal domain of ligase-like"/>
    <property type="match status" value="1"/>
</dbReference>
<organism evidence="3 4">
    <name type="scientific">Ceratobasidium theobromae</name>
    <dbReference type="NCBI Taxonomy" id="1582974"/>
    <lineage>
        <taxon>Eukaryota</taxon>
        <taxon>Fungi</taxon>
        <taxon>Dikarya</taxon>
        <taxon>Basidiomycota</taxon>
        <taxon>Agaricomycotina</taxon>
        <taxon>Agaricomycetes</taxon>
        <taxon>Cantharellales</taxon>
        <taxon>Ceratobasidiaceae</taxon>
        <taxon>Ceratobasidium</taxon>
    </lineage>
</organism>
<dbReference type="SUPFAM" id="SSF56801">
    <property type="entry name" value="Acetyl-CoA synthetase-like"/>
    <property type="match status" value="1"/>
</dbReference>
<dbReference type="PANTHER" id="PTHR45527">
    <property type="entry name" value="NONRIBOSOMAL PEPTIDE SYNTHETASE"/>
    <property type="match status" value="1"/>
</dbReference>
<dbReference type="GO" id="GO:0005737">
    <property type="term" value="C:cytoplasm"/>
    <property type="evidence" value="ECO:0007669"/>
    <property type="project" value="TreeGrafter"/>
</dbReference>
<reference evidence="3 4" key="1">
    <citation type="journal article" date="2019" name="Fungal Biol. Biotechnol.">
        <title>Draft genome sequence of fastidious pathogen Ceratobasidium theobromae, which causes vascular-streak dieback in Theobroma cacao.</title>
        <authorList>
            <person name="Ali S.S."/>
            <person name="Asman A."/>
            <person name="Shao J."/>
            <person name="Firmansyah A.P."/>
            <person name="Susilo A.W."/>
            <person name="Rosmana A."/>
            <person name="McMahon P."/>
            <person name="Junaid M."/>
            <person name="Guest D."/>
            <person name="Kheng T.Y."/>
            <person name="Meinhardt L.W."/>
            <person name="Bailey B.A."/>
        </authorList>
    </citation>
    <scope>NUCLEOTIDE SEQUENCE [LARGE SCALE GENOMIC DNA]</scope>
    <source>
        <strain evidence="3 4">CT2</strain>
    </source>
</reference>
<gene>
    <name evidence="3" type="ORF">CTheo_8754</name>
</gene>
<evidence type="ECO:0000313" key="4">
    <source>
        <dbReference type="Proteomes" id="UP000383932"/>
    </source>
</evidence>
<dbReference type="InterPro" id="IPR042099">
    <property type="entry name" value="ANL_N_sf"/>
</dbReference>
<keyword evidence="1" id="KW-0511">Multifunctional enzyme</keyword>
<name>A0A5N5Q805_9AGAM</name>
<feature type="domain" description="AMP-dependent synthetase/ligase" evidence="2">
    <location>
        <begin position="28"/>
        <end position="184"/>
    </location>
</feature>
<dbReference type="OrthoDB" id="10253115at2759"/>
<dbReference type="EMBL" id="SSOP01000769">
    <property type="protein sequence ID" value="KAB5587804.1"/>
    <property type="molecule type" value="Genomic_DNA"/>
</dbReference>
<dbReference type="InterPro" id="IPR000873">
    <property type="entry name" value="AMP-dep_synth/lig_dom"/>
</dbReference>
<evidence type="ECO:0000313" key="3">
    <source>
        <dbReference type="EMBL" id="KAB5587804.1"/>
    </source>
</evidence>
<dbReference type="Pfam" id="PF00501">
    <property type="entry name" value="AMP-binding"/>
    <property type="match status" value="1"/>
</dbReference>
<dbReference type="GO" id="GO:0031177">
    <property type="term" value="F:phosphopantetheine binding"/>
    <property type="evidence" value="ECO:0007669"/>
    <property type="project" value="TreeGrafter"/>
</dbReference>
<dbReference type="GO" id="GO:0043041">
    <property type="term" value="P:amino acid activation for nonribosomal peptide biosynthetic process"/>
    <property type="evidence" value="ECO:0007669"/>
    <property type="project" value="TreeGrafter"/>
</dbReference>
<comment type="caution">
    <text evidence="3">The sequence shown here is derived from an EMBL/GenBank/DDBJ whole genome shotgun (WGS) entry which is preliminary data.</text>
</comment>
<accession>A0A5N5Q805</accession>
<dbReference type="PANTHER" id="PTHR45527:SF1">
    <property type="entry name" value="FATTY ACID SYNTHASE"/>
    <property type="match status" value="1"/>
</dbReference>
<evidence type="ECO:0000259" key="2">
    <source>
        <dbReference type="Pfam" id="PF00501"/>
    </source>
</evidence>
<dbReference type="Proteomes" id="UP000383932">
    <property type="component" value="Unassembled WGS sequence"/>
</dbReference>
<sequence length="262" mass="28581">MVVATIESFADTSHIQRLESLLEYNSCQYPFRNALTYYIEGAKRHITYSNLWARSNSVASALRSRLSREGDASLVTLFLPSGPNQIIAIFATLISGAAYVPIALDAAPGKCRSVVEQTGSRVIITDSSQRQTLDKLLLDADIEGLEVLDMDTIDDKIEDKSEFNGVTHRETDPAYVLFSSGTTGSYITYNIVTILNAASGVPKGIVTSHGAVLSYCRAANEIFQANSTDKFLRGASYTFDASIEQIFLPVSILLDMAAWGSR</sequence>
<dbReference type="GO" id="GO:0044550">
    <property type="term" value="P:secondary metabolite biosynthetic process"/>
    <property type="evidence" value="ECO:0007669"/>
    <property type="project" value="TreeGrafter"/>
</dbReference>
<evidence type="ECO:0000256" key="1">
    <source>
        <dbReference type="ARBA" id="ARBA00023268"/>
    </source>
</evidence>
<keyword evidence="4" id="KW-1185">Reference proteome</keyword>
<proteinExistence type="predicted"/>
<protein>
    <submittedName>
        <fullName evidence="3">McnC protein</fullName>
    </submittedName>
</protein>
<dbReference type="Gene3D" id="3.40.50.980">
    <property type="match status" value="1"/>
</dbReference>